<protein>
    <submittedName>
        <fullName evidence="2">Uncharacterized protein</fullName>
    </submittedName>
</protein>
<proteinExistence type="predicted"/>
<feature type="region of interest" description="Disordered" evidence="1">
    <location>
        <begin position="1"/>
        <end position="20"/>
    </location>
</feature>
<organism evidence="2 3">
    <name type="scientific">Daphnia galeata</name>
    <dbReference type="NCBI Taxonomy" id="27404"/>
    <lineage>
        <taxon>Eukaryota</taxon>
        <taxon>Metazoa</taxon>
        <taxon>Ecdysozoa</taxon>
        <taxon>Arthropoda</taxon>
        <taxon>Crustacea</taxon>
        <taxon>Branchiopoda</taxon>
        <taxon>Diplostraca</taxon>
        <taxon>Cladocera</taxon>
        <taxon>Anomopoda</taxon>
        <taxon>Daphniidae</taxon>
        <taxon>Daphnia</taxon>
    </lineage>
</organism>
<evidence type="ECO:0000313" key="3">
    <source>
        <dbReference type="Proteomes" id="UP000789390"/>
    </source>
</evidence>
<gene>
    <name evidence="2" type="ORF">DGAL_LOCUS6079</name>
</gene>
<evidence type="ECO:0000313" key="2">
    <source>
        <dbReference type="EMBL" id="CAH0103505.1"/>
    </source>
</evidence>
<dbReference type="OrthoDB" id="6334079at2759"/>
<evidence type="ECO:0000256" key="1">
    <source>
        <dbReference type="SAM" id="MobiDB-lite"/>
    </source>
</evidence>
<sequence>MHVDGSNLPTSTKNEVKSRQLPSAVSINDGKYVHFGLENALKGNYVGLIHRDADLIQLVDLYYKNANLLPKDLRKRSDAKSLDNITLLETSVFIIGFHVGKASLRCVIADGPMRSFLKRTKGHSGYWCCDRCIQKGEMAN</sequence>
<comment type="caution">
    <text evidence="2">The sequence shown here is derived from an EMBL/GenBank/DDBJ whole genome shotgun (WGS) entry which is preliminary data.</text>
</comment>
<accession>A0A8J2RQ32</accession>
<dbReference type="EMBL" id="CAKKLH010000112">
    <property type="protein sequence ID" value="CAH0103505.1"/>
    <property type="molecule type" value="Genomic_DNA"/>
</dbReference>
<dbReference type="Proteomes" id="UP000789390">
    <property type="component" value="Unassembled WGS sequence"/>
</dbReference>
<dbReference type="AlphaFoldDB" id="A0A8J2RQ32"/>
<reference evidence="2" key="1">
    <citation type="submission" date="2021-11" db="EMBL/GenBank/DDBJ databases">
        <authorList>
            <person name="Schell T."/>
        </authorList>
    </citation>
    <scope>NUCLEOTIDE SEQUENCE</scope>
    <source>
        <strain evidence="2">M5</strain>
    </source>
</reference>
<keyword evidence="3" id="KW-1185">Reference proteome</keyword>
<name>A0A8J2RQ32_9CRUS</name>